<evidence type="ECO:0008006" key="3">
    <source>
        <dbReference type="Google" id="ProtNLM"/>
    </source>
</evidence>
<sequence>MYALLFSEPLVNRAEMRVFTREKIYSSALARGAAHGDKDTIRAMMIGWWPFIQAFERAIDVRVGHLPIKPLVQRFGQSRIKTFFSEAREAVREMKEEEGSHAILWADGAKEFGLDLFGTHYDTLPSVQKLIANADSEDPVIFFSWLAAVEYIAEELAAYLCHAPKFTSLFAKKHWTWGLAHDEHEHDGPSHLEIDEDLARAYYPSNDPDITRAALTANMRECIEMFEKASFEIYATTPEMAH</sequence>
<protein>
    <recommendedName>
        <fullName evidence="3">Thiaminase-2/PQQC domain-containing protein</fullName>
    </recommendedName>
</protein>
<proteinExistence type="predicted"/>
<organism evidence="1 2">
    <name type="scientific">Gluconobacter oxydans DSM 3504</name>
    <dbReference type="NCBI Taxonomy" id="1288313"/>
    <lineage>
        <taxon>Bacteria</taxon>
        <taxon>Pseudomonadati</taxon>
        <taxon>Pseudomonadota</taxon>
        <taxon>Alphaproteobacteria</taxon>
        <taxon>Acetobacterales</taxon>
        <taxon>Acetobacteraceae</taxon>
        <taxon>Gluconobacter</taxon>
    </lineage>
</organism>
<dbReference type="AlphaFoldDB" id="A0A067Z5Q6"/>
<dbReference type="HOGENOM" id="CLU_1145922_0_0_5"/>
<reference evidence="1 2" key="1">
    <citation type="journal article" date="2015" name="Appl. Microbiol. Biotechnol.">
        <title>The consequence of an additional NADH dehydrogenase paralog on the growth of Gluconobacter oxydans DSM3504.</title>
        <authorList>
            <person name="Kostner D."/>
            <person name="Luchterhand B."/>
            <person name="Junker A."/>
            <person name="Volland S."/>
            <person name="Daniel R."/>
            <person name="Buchs J."/>
            <person name="Liebl W."/>
            <person name="Ehrenreich A."/>
        </authorList>
    </citation>
    <scope>NUCLEOTIDE SEQUENCE [LARGE SCALE GENOMIC DNA]</scope>
    <source>
        <strain evidence="1">DSM 3504</strain>
    </source>
</reference>
<evidence type="ECO:0000313" key="2">
    <source>
        <dbReference type="Proteomes" id="UP000031656"/>
    </source>
</evidence>
<dbReference type="EMBL" id="CP004373">
    <property type="protein sequence ID" value="AHK70945.1"/>
    <property type="molecule type" value="Genomic_DNA"/>
</dbReference>
<dbReference type="Gene3D" id="1.20.910.10">
    <property type="entry name" value="Heme oxygenase-like"/>
    <property type="match status" value="1"/>
</dbReference>
<dbReference type="InterPro" id="IPR016084">
    <property type="entry name" value="Haem_Oase-like_multi-hlx"/>
</dbReference>
<name>A0A067Z5Q6_GLUOY</name>
<gene>
    <name evidence="1" type="ORF">GLS_c10370</name>
</gene>
<evidence type="ECO:0000313" key="1">
    <source>
        <dbReference type="EMBL" id="AHK70945.1"/>
    </source>
</evidence>
<dbReference type="KEGG" id="goy:GLS_c10370"/>
<dbReference type="Proteomes" id="UP000031656">
    <property type="component" value="Chromosome"/>
</dbReference>
<accession>A0A067Z5Q6</accession>